<dbReference type="Gene3D" id="1.10.443.10">
    <property type="entry name" value="Intergrase catalytic core"/>
    <property type="match status" value="1"/>
</dbReference>
<gene>
    <name evidence="3" type="ORF">SAMN04487935_3500</name>
</gene>
<accession>A0A1G9CEP4</accession>
<evidence type="ECO:0000313" key="3">
    <source>
        <dbReference type="EMBL" id="SDK50148.1"/>
    </source>
</evidence>
<name>A0A1G9CEP4_9FLAO</name>
<dbReference type="InterPro" id="IPR050090">
    <property type="entry name" value="Tyrosine_recombinase_XerCD"/>
</dbReference>
<dbReference type="STRING" id="1128970.SAMN04487935_3500"/>
<feature type="domain" description="Tyr recombinase" evidence="2">
    <location>
        <begin position="78"/>
        <end position="261"/>
    </location>
</feature>
<proteinExistence type="predicted"/>
<sequence length="296" mass="34568">MFANYSRYLAKVAICFGRVPTFVPIEDLNQYLYQLQQQYNSPSDSYFKFTVYGLRFAFKMEGMRDKYIALPTIKKDKKLPVVLSRNEVRRMVEVTKLRKHRVLLFLLYGCGLRCGETRNLKLCDLDFDRRMLHVRCGKGRKDRYVPMGKILISELKKYIREEGCMEWLFNGKPVGRAGGDFDSRYSQRGIQWAVKQVSKNAGILKLVSVHTLRHTFATHLLEDGLDIVSIKELLGHVKIETTLLYLHVAQYDRKRFFSPLDTLYGMQKPDFNLANGCLLLQEKQIENHCLMEFTPN</sequence>
<dbReference type="InterPro" id="IPR002104">
    <property type="entry name" value="Integrase_catalytic"/>
</dbReference>
<dbReference type="GO" id="GO:0006310">
    <property type="term" value="P:DNA recombination"/>
    <property type="evidence" value="ECO:0007669"/>
    <property type="project" value="UniProtKB-KW"/>
</dbReference>
<dbReference type="Pfam" id="PF00589">
    <property type="entry name" value="Phage_integrase"/>
    <property type="match status" value="1"/>
</dbReference>
<dbReference type="RefSeq" id="WP_091398578.1">
    <property type="nucleotide sequence ID" value="NZ_BKAI01000010.1"/>
</dbReference>
<dbReference type="OrthoDB" id="9801717at2"/>
<evidence type="ECO:0000256" key="1">
    <source>
        <dbReference type="ARBA" id="ARBA00023172"/>
    </source>
</evidence>
<dbReference type="GO" id="GO:0015074">
    <property type="term" value="P:DNA integration"/>
    <property type="evidence" value="ECO:0007669"/>
    <property type="project" value="InterPro"/>
</dbReference>
<dbReference type="Proteomes" id="UP000199580">
    <property type="component" value="Unassembled WGS sequence"/>
</dbReference>
<organism evidence="3 4">
    <name type="scientific">Flavobacterium noncentrifugens</name>
    <dbReference type="NCBI Taxonomy" id="1128970"/>
    <lineage>
        <taxon>Bacteria</taxon>
        <taxon>Pseudomonadati</taxon>
        <taxon>Bacteroidota</taxon>
        <taxon>Flavobacteriia</taxon>
        <taxon>Flavobacteriales</taxon>
        <taxon>Flavobacteriaceae</taxon>
        <taxon>Flavobacterium</taxon>
    </lineage>
</organism>
<dbReference type="GO" id="GO:0003677">
    <property type="term" value="F:DNA binding"/>
    <property type="evidence" value="ECO:0007669"/>
    <property type="project" value="InterPro"/>
</dbReference>
<dbReference type="SUPFAM" id="SSF56349">
    <property type="entry name" value="DNA breaking-rejoining enzymes"/>
    <property type="match status" value="1"/>
</dbReference>
<dbReference type="InterPro" id="IPR011010">
    <property type="entry name" value="DNA_brk_join_enz"/>
</dbReference>
<dbReference type="PANTHER" id="PTHR30349:SF64">
    <property type="entry name" value="PROPHAGE INTEGRASE INTD-RELATED"/>
    <property type="match status" value="1"/>
</dbReference>
<keyword evidence="4" id="KW-1185">Reference proteome</keyword>
<evidence type="ECO:0000313" key="4">
    <source>
        <dbReference type="Proteomes" id="UP000199580"/>
    </source>
</evidence>
<dbReference type="PROSITE" id="PS51898">
    <property type="entry name" value="TYR_RECOMBINASE"/>
    <property type="match status" value="1"/>
</dbReference>
<evidence type="ECO:0000259" key="2">
    <source>
        <dbReference type="PROSITE" id="PS51898"/>
    </source>
</evidence>
<reference evidence="3 4" key="1">
    <citation type="submission" date="2016-10" db="EMBL/GenBank/DDBJ databases">
        <authorList>
            <person name="de Groot N.N."/>
        </authorList>
    </citation>
    <scope>NUCLEOTIDE SEQUENCE [LARGE SCALE GENOMIC DNA]</scope>
    <source>
        <strain evidence="3 4">CGMCC 1.10076</strain>
    </source>
</reference>
<dbReference type="InterPro" id="IPR013762">
    <property type="entry name" value="Integrase-like_cat_sf"/>
</dbReference>
<protein>
    <submittedName>
        <fullName evidence="3">Site-specific recombinase XerD</fullName>
    </submittedName>
</protein>
<dbReference type="AlphaFoldDB" id="A0A1G9CEP4"/>
<keyword evidence="1" id="KW-0233">DNA recombination</keyword>
<dbReference type="EMBL" id="FNEZ01000007">
    <property type="protein sequence ID" value="SDK50148.1"/>
    <property type="molecule type" value="Genomic_DNA"/>
</dbReference>
<dbReference type="PANTHER" id="PTHR30349">
    <property type="entry name" value="PHAGE INTEGRASE-RELATED"/>
    <property type="match status" value="1"/>
</dbReference>